<keyword evidence="8" id="KW-1185">Reference proteome</keyword>
<evidence type="ECO:0000256" key="4">
    <source>
        <dbReference type="PROSITE-ProRule" id="PRU00325"/>
    </source>
</evidence>
<keyword evidence="2 4" id="KW-0863">Zinc-finger</keyword>
<feature type="compositionally biased region" description="Basic and acidic residues" evidence="5">
    <location>
        <begin position="246"/>
        <end position="260"/>
    </location>
</feature>
<dbReference type="EMBL" id="SZYD01000009">
    <property type="protein sequence ID" value="KAD5317668.1"/>
    <property type="molecule type" value="Genomic_DNA"/>
</dbReference>
<dbReference type="PANTHER" id="PTHR31973">
    <property type="entry name" value="POLYPROTEIN, PUTATIVE-RELATED"/>
    <property type="match status" value="1"/>
</dbReference>
<evidence type="ECO:0000259" key="6">
    <source>
        <dbReference type="PROSITE" id="PS50966"/>
    </source>
</evidence>
<gene>
    <name evidence="7" type="ORF">E3N88_17614</name>
</gene>
<dbReference type="SMART" id="SM00575">
    <property type="entry name" value="ZnF_PMZ"/>
    <property type="match status" value="1"/>
</dbReference>
<feature type="region of interest" description="Disordered" evidence="5">
    <location>
        <begin position="189"/>
        <end position="301"/>
    </location>
</feature>
<dbReference type="OrthoDB" id="1939383at2759"/>
<dbReference type="Proteomes" id="UP000326396">
    <property type="component" value="Linkage Group LG17"/>
</dbReference>
<name>A0A5N6NV38_9ASTR</name>
<dbReference type="InterPro" id="IPR007527">
    <property type="entry name" value="Znf_SWIM"/>
</dbReference>
<keyword evidence="1" id="KW-0479">Metal-binding</keyword>
<accession>A0A5N6NV38</accession>
<evidence type="ECO:0000256" key="2">
    <source>
        <dbReference type="ARBA" id="ARBA00022771"/>
    </source>
</evidence>
<keyword evidence="3" id="KW-0862">Zinc</keyword>
<dbReference type="PANTHER" id="PTHR31973:SF189">
    <property type="entry name" value="TRANSPOSASE, MUDR, PLANT, MULE TRANSPOSASE DOMAIN PROTEIN-RELATED"/>
    <property type="match status" value="1"/>
</dbReference>
<protein>
    <recommendedName>
        <fullName evidence="6">SWIM-type domain-containing protein</fullName>
    </recommendedName>
</protein>
<evidence type="ECO:0000256" key="5">
    <source>
        <dbReference type="SAM" id="MobiDB-lite"/>
    </source>
</evidence>
<dbReference type="InterPro" id="IPR006564">
    <property type="entry name" value="Znf_PMZ"/>
</dbReference>
<dbReference type="GO" id="GO:0008270">
    <property type="term" value="F:zinc ion binding"/>
    <property type="evidence" value="ECO:0007669"/>
    <property type="project" value="UniProtKB-KW"/>
</dbReference>
<evidence type="ECO:0000256" key="3">
    <source>
        <dbReference type="ARBA" id="ARBA00022833"/>
    </source>
</evidence>
<dbReference type="AlphaFoldDB" id="A0A5N6NV38"/>
<feature type="compositionally biased region" description="Basic and acidic residues" evidence="5">
    <location>
        <begin position="189"/>
        <end position="203"/>
    </location>
</feature>
<feature type="domain" description="SWIM-type" evidence="6">
    <location>
        <begin position="122"/>
        <end position="154"/>
    </location>
</feature>
<organism evidence="7 8">
    <name type="scientific">Mikania micrantha</name>
    <name type="common">bitter vine</name>
    <dbReference type="NCBI Taxonomy" id="192012"/>
    <lineage>
        <taxon>Eukaryota</taxon>
        <taxon>Viridiplantae</taxon>
        <taxon>Streptophyta</taxon>
        <taxon>Embryophyta</taxon>
        <taxon>Tracheophyta</taxon>
        <taxon>Spermatophyta</taxon>
        <taxon>Magnoliopsida</taxon>
        <taxon>eudicotyledons</taxon>
        <taxon>Gunneridae</taxon>
        <taxon>Pentapetalae</taxon>
        <taxon>asterids</taxon>
        <taxon>campanulids</taxon>
        <taxon>Asterales</taxon>
        <taxon>Asteraceae</taxon>
        <taxon>Asteroideae</taxon>
        <taxon>Heliantheae alliance</taxon>
        <taxon>Eupatorieae</taxon>
        <taxon>Mikania</taxon>
    </lineage>
</organism>
<feature type="compositionally biased region" description="Low complexity" evidence="5">
    <location>
        <begin position="270"/>
        <end position="301"/>
    </location>
</feature>
<evidence type="ECO:0000313" key="8">
    <source>
        <dbReference type="Proteomes" id="UP000326396"/>
    </source>
</evidence>
<sequence length="301" mass="34764">MNLEDDHFLSLLCYDQNDEDEDDVISIEDWSASEKDNESNSDEDHEHDVGYPCYDPNLDWKLMKPIVGMKFESPSQLKESLIDYGVSNGYQLVFLVNDHNRYWKVIPSDNIIFEVRNEKDALVVNIDEQTCTCRSWQLSGIPCVHTVAALVFINKDPETYVGNWFKKDMFKEAYKYSIKPLKGSIYWPKTDDIKPLPPKERRMPGRPTVKRKRDPSEKVNKNSNVGYGRKMTCQNCQGIGHNMKSCKNEKRDPKPKETRPKGRRKRVNSTTTTTTPTTTAATTTTPTQQQQQQQQQQGDDE</sequence>
<dbReference type="Pfam" id="PF04434">
    <property type="entry name" value="SWIM"/>
    <property type="match status" value="1"/>
</dbReference>
<evidence type="ECO:0000256" key="1">
    <source>
        <dbReference type="ARBA" id="ARBA00022723"/>
    </source>
</evidence>
<evidence type="ECO:0000313" key="7">
    <source>
        <dbReference type="EMBL" id="KAD5317668.1"/>
    </source>
</evidence>
<proteinExistence type="predicted"/>
<dbReference type="PROSITE" id="PS50966">
    <property type="entry name" value="ZF_SWIM"/>
    <property type="match status" value="1"/>
</dbReference>
<comment type="caution">
    <text evidence="7">The sequence shown here is derived from an EMBL/GenBank/DDBJ whole genome shotgun (WGS) entry which is preliminary data.</text>
</comment>
<reference evidence="7 8" key="1">
    <citation type="submission" date="2019-05" db="EMBL/GenBank/DDBJ databases">
        <title>Mikania micrantha, genome provides insights into the molecular mechanism of rapid growth.</title>
        <authorList>
            <person name="Liu B."/>
        </authorList>
    </citation>
    <scope>NUCLEOTIDE SEQUENCE [LARGE SCALE GENOMIC DNA]</scope>
    <source>
        <strain evidence="7">NLD-2019</strain>
        <tissue evidence="7">Leaf</tissue>
    </source>
</reference>